<comment type="caution">
    <text evidence="2">The sequence shown here is derived from an EMBL/GenBank/DDBJ whole genome shotgun (WGS) entry which is preliminary data.</text>
</comment>
<dbReference type="InterPro" id="IPR036397">
    <property type="entry name" value="RNaseH_sf"/>
</dbReference>
<feature type="domain" description="RNase H type-1" evidence="1">
    <location>
        <begin position="5"/>
        <end position="93"/>
    </location>
</feature>
<gene>
    <name evidence="2" type="ORF">F3Y22_tig00110007pilonHSYRG00083</name>
</gene>
<dbReference type="GO" id="GO:0003676">
    <property type="term" value="F:nucleic acid binding"/>
    <property type="evidence" value="ECO:0007669"/>
    <property type="project" value="InterPro"/>
</dbReference>
<organism evidence="2 3">
    <name type="scientific">Hibiscus syriacus</name>
    <name type="common">Rose of Sharon</name>
    <dbReference type="NCBI Taxonomy" id="106335"/>
    <lineage>
        <taxon>Eukaryota</taxon>
        <taxon>Viridiplantae</taxon>
        <taxon>Streptophyta</taxon>
        <taxon>Embryophyta</taxon>
        <taxon>Tracheophyta</taxon>
        <taxon>Spermatophyta</taxon>
        <taxon>Magnoliopsida</taxon>
        <taxon>eudicotyledons</taxon>
        <taxon>Gunneridae</taxon>
        <taxon>Pentapetalae</taxon>
        <taxon>rosids</taxon>
        <taxon>malvids</taxon>
        <taxon>Malvales</taxon>
        <taxon>Malvaceae</taxon>
        <taxon>Malvoideae</taxon>
        <taxon>Hibiscus</taxon>
    </lineage>
</organism>
<evidence type="ECO:0000313" key="2">
    <source>
        <dbReference type="EMBL" id="KAE8718637.1"/>
    </source>
</evidence>
<dbReference type="PANTHER" id="PTHR47723:SF13">
    <property type="entry name" value="PUTATIVE-RELATED"/>
    <property type="match status" value="1"/>
</dbReference>
<dbReference type="EMBL" id="VEPZ02000808">
    <property type="protein sequence ID" value="KAE8718637.1"/>
    <property type="molecule type" value="Genomic_DNA"/>
</dbReference>
<dbReference type="Pfam" id="PF13456">
    <property type="entry name" value="RVT_3"/>
    <property type="match status" value="1"/>
</dbReference>
<dbReference type="PANTHER" id="PTHR47723">
    <property type="entry name" value="OS05G0353850 PROTEIN"/>
    <property type="match status" value="1"/>
</dbReference>
<dbReference type="InterPro" id="IPR002156">
    <property type="entry name" value="RNaseH_domain"/>
</dbReference>
<dbReference type="CDD" id="cd06222">
    <property type="entry name" value="RNase_H_like"/>
    <property type="match status" value="1"/>
</dbReference>
<keyword evidence="3" id="KW-1185">Reference proteome</keyword>
<dbReference type="InterPro" id="IPR044730">
    <property type="entry name" value="RNase_H-like_dom_plant"/>
</dbReference>
<dbReference type="Proteomes" id="UP000436088">
    <property type="component" value="Unassembled WGS sequence"/>
</dbReference>
<dbReference type="InterPro" id="IPR012337">
    <property type="entry name" value="RNaseH-like_sf"/>
</dbReference>
<dbReference type="Gene3D" id="3.30.420.10">
    <property type="entry name" value="Ribonuclease H-like superfamily/Ribonuclease H"/>
    <property type="match status" value="1"/>
</dbReference>
<dbReference type="GO" id="GO:0004523">
    <property type="term" value="F:RNA-DNA hybrid ribonuclease activity"/>
    <property type="evidence" value="ECO:0007669"/>
    <property type="project" value="InterPro"/>
</dbReference>
<proteinExistence type="predicted"/>
<dbReference type="InterPro" id="IPR053151">
    <property type="entry name" value="RNase_H-like"/>
</dbReference>
<accession>A0A6A3BRH3</accession>
<sequence>MGFSKFLGIFSVLEAEIWCVYCGLLCAWDMSSRHIIIETDSLETIKVVKQARDDAFRFTVLHSVEALLQRNWVVRFQHIPRQGNRITDCMAKIADRRSMECIHFVESPELVRQLLQEDQHSYNV</sequence>
<name>A0A6A3BRH3_HIBSY</name>
<protein>
    <recommendedName>
        <fullName evidence="1">RNase H type-1 domain-containing protein</fullName>
    </recommendedName>
</protein>
<evidence type="ECO:0000313" key="3">
    <source>
        <dbReference type="Proteomes" id="UP000436088"/>
    </source>
</evidence>
<evidence type="ECO:0000259" key="1">
    <source>
        <dbReference type="Pfam" id="PF13456"/>
    </source>
</evidence>
<dbReference type="SUPFAM" id="SSF53098">
    <property type="entry name" value="Ribonuclease H-like"/>
    <property type="match status" value="1"/>
</dbReference>
<reference evidence="2" key="1">
    <citation type="submission" date="2019-09" db="EMBL/GenBank/DDBJ databases">
        <title>Draft genome information of white flower Hibiscus syriacus.</title>
        <authorList>
            <person name="Kim Y.-M."/>
        </authorList>
    </citation>
    <scope>NUCLEOTIDE SEQUENCE [LARGE SCALE GENOMIC DNA]</scope>
    <source>
        <strain evidence="2">YM2019G1</strain>
    </source>
</reference>
<dbReference type="AlphaFoldDB" id="A0A6A3BRH3"/>